<dbReference type="Proteomes" id="UP001208041">
    <property type="component" value="Unassembled WGS sequence"/>
</dbReference>
<feature type="domain" description="Glycosyl transferase family 1" evidence="1">
    <location>
        <begin position="179"/>
        <end position="338"/>
    </location>
</feature>
<feature type="domain" description="Glycosyltransferase subfamily 4-like N-terminal" evidence="2">
    <location>
        <begin position="14"/>
        <end position="170"/>
    </location>
</feature>
<dbReference type="Gene3D" id="3.40.50.2000">
    <property type="entry name" value="Glycogen Phosphorylase B"/>
    <property type="match status" value="2"/>
</dbReference>
<evidence type="ECO:0000313" key="4">
    <source>
        <dbReference type="Proteomes" id="UP001208041"/>
    </source>
</evidence>
<dbReference type="AlphaFoldDB" id="A0AAE3LQJ6"/>
<proteinExistence type="predicted"/>
<dbReference type="EMBL" id="JAOYFC010000002">
    <property type="protein sequence ID" value="MCV6824502.1"/>
    <property type="molecule type" value="Genomic_DNA"/>
</dbReference>
<evidence type="ECO:0000259" key="2">
    <source>
        <dbReference type="Pfam" id="PF13439"/>
    </source>
</evidence>
<dbReference type="PANTHER" id="PTHR12526">
    <property type="entry name" value="GLYCOSYLTRANSFERASE"/>
    <property type="match status" value="1"/>
</dbReference>
<evidence type="ECO:0000313" key="3">
    <source>
        <dbReference type="EMBL" id="MCV6824502.1"/>
    </source>
</evidence>
<gene>
    <name evidence="3" type="ORF">OH136_08015</name>
</gene>
<dbReference type="Pfam" id="PF13439">
    <property type="entry name" value="Glyco_transf_4"/>
    <property type="match status" value="1"/>
</dbReference>
<comment type="caution">
    <text evidence="3">The sequence shown here is derived from an EMBL/GenBank/DDBJ whole genome shotgun (WGS) entry which is preliminary data.</text>
</comment>
<accession>A0AAE3LQJ6</accession>
<dbReference type="RefSeq" id="WP_263953364.1">
    <property type="nucleotide sequence ID" value="NZ_JAOYFC010000002.1"/>
</dbReference>
<dbReference type="CDD" id="cd03820">
    <property type="entry name" value="GT4_AmsD-like"/>
    <property type="match status" value="1"/>
</dbReference>
<dbReference type="GO" id="GO:0016757">
    <property type="term" value="F:glycosyltransferase activity"/>
    <property type="evidence" value="ECO:0007669"/>
    <property type="project" value="InterPro"/>
</dbReference>
<sequence length="359" mass="39474">MKKLVFVQAGFGAGGAEKIINLIARHRHERGDEVTVLALYGSPEESYFPYPPGITLKTMEGDGQRAKPGIRGALMQALWVRKQIKSIAPDAVLSFLTRVNVISSLAMQGMSIPLTVSERNNPNKQRNGRVWRTLIKRMFARADHIVLQTKGSFELLEQDQYAKATVIPNPCFIAGHRTSKKRDKKHIVAVGRLTAQKGFEVLIKAFAKVNAQHPDAKLTIWGEGEERENLTKQIEELGLSEVVSLPGNTEAPMEWVKTAPTLVLSSHYEGFPNVLAEAMSAGMAVIATDCPWGPSDLVSDSVNGLLVPVGDSAALSRAITRLLDKPELQTSFGREAAKTASKFELETILNQWDQVLDRP</sequence>
<keyword evidence="4" id="KW-1185">Reference proteome</keyword>
<dbReference type="InterPro" id="IPR028098">
    <property type="entry name" value="Glyco_trans_4-like_N"/>
</dbReference>
<name>A0AAE3LQJ6_9RHOB</name>
<evidence type="ECO:0000259" key="1">
    <source>
        <dbReference type="Pfam" id="PF00534"/>
    </source>
</evidence>
<dbReference type="SUPFAM" id="SSF53756">
    <property type="entry name" value="UDP-Glycosyltransferase/glycogen phosphorylase"/>
    <property type="match status" value="1"/>
</dbReference>
<reference evidence="3" key="1">
    <citation type="submission" date="2022-10" db="EMBL/GenBank/DDBJ databases">
        <authorList>
            <person name="Yue Y."/>
        </authorList>
    </citation>
    <scope>NUCLEOTIDE SEQUENCE</scope>
    <source>
        <strain evidence="3">Z654</strain>
    </source>
</reference>
<organism evidence="3 4">
    <name type="scientific">Halocynthiibacter halioticoli</name>
    <dbReference type="NCBI Taxonomy" id="2986804"/>
    <lineage>
        <taxon>Bacteria</taxon>
        <taxon>Pseudomonadati</taxon>
        <taxon>Pseudomonadota</taxon>
        <taxon>Alphaproteobacteria</taxon>
        <taxon>Rhodobacterales</taxon>
        <taxon>Paracoccaceae</taxon>
        <taxon>Halocynthiibacter</taxon>
    </lineage>
</organism>
<dbReference type="Pfam" id="PF00534">
    <property type="entry name" value="Glycos_transf_1"/>
    <property type="match status" value="1"/>
</dbReference>
<dbReference type="InterPro" id="IPR001296">
    <property type="entry name" value="Glyco_trans_1"/>
</dbReference>
<protein>
    <submittedName>
        <fullName evidence="3">Glycosyltransferase family 4 protein</fullName>
    </submittedName>
</protein>